<feature type="region of interest" description="Disordered" evidence="1">
    <location>
        <begin position="237"/>
        <end position="296"/>
    </location>
</feature>
<dbReference type="EnsemblProtists" id="EOD25318">
    <property type="protein sequence ID" value="EOD25318"/>
    <property type="gene ID" value="EMIHUDRAFT_443680"/>
</dbReference>
<evidence type="ECO:0000313" key="3">
    <source>
        <dbReference type="EnsemblProtists" id="EOD13011"/>
    </source>
</evidence>
<feature type="transmembrane region" description="Helical" evidence="2">
    <location>
        <begin position="155"/>
        <end position="176"/>
    </location>
</feature>
<evidence type="ECO:0008006" key="5">
    <source>
        <dbReference type="Google" id="ProtNLM"/>
    </source>
</evidence>
<evidence type="ECO:0000256" key="1">
    <source>
        <dbReference type="SAM" id="MobiDB-lite"/>
    </source>
</evidence>
<feature type="transmembrane region" description="Helical" evidence="2">
    <location>
        <begin position="34"/>
        <end position="53"/>
    </location>
</feature>
<keyword evidence="2" id="KW-0472">Membrane</keyword>
<dbReference type="KEGG" id="ehx:EMIHUDRAFT_445926"/>
<dbReference type="HOGENOM" id="CLU_941440_0_0_1"/>
<dbReference type="AlphaFoldDB" id="A0A0D3IP26"/>
<sequence>MQEAGKHLERSHAMGALIANEERRLVEAVRRCDVWATVSALVLAVHVELLVGVSSDEGFDRWHQAFRTLFAIFSTASMMCMGWVAYDVLLAAEEAQAMAHDHGTTKDAVESLRAWLHLERQRSRPMLAAAEEYPPLETMITAVAYLEHCLRDLRIVFSWGLLLAAASFFCYLGTVSSAGEPPFYSGVIVVVVVAAARSVWKTRLRGTIRTRAPSARGAGMLGLGLPAPRALRRGLARGVRPTAGRSASQRGGGGSERAGGVVTGIPRDSLNLDRTSPGHADRPVTWTDIPPRRSVS</sequence>
<evidence type="ECO:0000256" key="2">
    <source>
        <dbReference type="SAM" id="Phobius"/>
    </source>
</evidence>
<keyword evidence="2" id="KW-0812">Transmembrane</keyword>
<keyword evidence="2" id="KW-1133">Transmembrane helix</keyword>
<reference evidence="3" key="2">
    <citation type="submission" date="2024-10" db="UniProtKB">
        <authorList>
            <consortium name="EnsemblProtists"/>
        </authorList>
    </citation>
    <scope>IDENTIFICATION</scope>
</reference>
<dbReference type="RefSeq" id="XP_005765440.1">
    <property type="nucleotide sequence ID" value="XM_005765383.1"/>
</dbReference>
<dbReference type="GeneID" id="17270863"/>
<keyword evidence="4" id="KW-1185">Reference proteome</keyword>
<feature type="transmembrane region" description="Helical" evidence="2">
    <location>
        <begin position="65"/>
        <end position="86"/>
    </location>
</feature>
<dbReference type="KEGG" id="ehx:EMIHUDRAFT_443680"/>
<reference evidence="4" key="1">
    <citation type="journal article" date="2013" name="Nature">
        <title>Pan genome of the phytoplankton Emiliania underpins its global distribution.</title>
        <authorList>
            <person name="Read B.A."/>
            <person name="Kegel J."/>
            <person name="Klute M.J."/>
            <person name="Kuo A."/>
            <person name="Lefebvre S.C."/>
            <person name="Maumus F."/>
            <person name="Mayer C."/>
            <person name="Miller J."/>
            <person name="Monier A."/>
            <person name="Salamov A."/>
            <person name="Young J."/>
            <person name="Aguilar M."/>
            <person name="Claverie J.M."/>
            <person name="Frickenhaus S."/>
            <person name="Gonzalez K."/>
            <person name="Herman E.K."/>
            <person name="Lin Y.C."/>
            <person name="Napier J."/>
            <person name="Ogata H."/>
            <person name="Sarno A.F."/>
            <person name="Shmutz J."/>
            <person name="Schroeder D."/>
            <person name="de Vargas C."/>
            <person name="Verret F."/>
            <person name="von Dassow P."/>
            <person name="Valentin K."/>
            <person name="Van de Peer Y."/>
            <person name="Wheeler G."/>
            <person name="Dacks J.B."/>
            <person name="Delwiche C.F."/>
            <person name="Dyhrman S.T."/>
            <person name="Glockner G."/>
            <person name="John U."/>
            <person name="Richards T."/>
            <person name="Worden A.Z."/>
            <person name="Zhang X."/>
            <person name="Grigoriev I.V."/>
            <person name="Allen A.E."/>
            <person name="Bidle K."/>
            <person name="Borodovsky M."/>
            <person name="Bowler C."/>
            <person name="Brownlee C."/>
            <person name="Cock J.M."/>
            <person name="Elias M."/>
            <person name="Gladyshev V.N."/>
            <person name="Groth M."/>
            <person name="Guda C."/>
            <person name="Hadaegh A."/>
            <person name="Iglesias-Rodriguez M.D."/>
            <person name="Jenkins J."/>
            <person name="Jones B.M."/>
            <person name="Lawson T."/>
            <person name="Leese F."/>
            <person name="Lindquist E."/>
            <person name="Lobanov A."/>
            <person name="Lomsadze A."/>
            <person name="Malik S.B."/>
            <person name="Marsh M.E."/>
            <person name="Mackinder L."/>
            <person name="Mock T."/>
            <person name="Mueller-Roeber B."/>
            <person name="Pagarete A."/>
            <person name="Parker M."/>
            <person name="Probert I."/>
            <person name="Quesneville H."/>
            <person name="Raines C."/>
            <person name="Rensing S.A."/>
            <person name="Riano-Pachon D.M."/>
            <person name="Richier S."/>
            <person name="Rokitta S."/>
            <person name="Shiraiwa Y."/>
            <person name="Soanes D.M."/>
            <person name="van der Giezen M."/>
            <person name="Wahlund T.M."/>
            <person name="Williams B."/>
            <person name="Wilson W."/>
            <person name="Wolfe G."/>
            <person name="Wurch L.L."/>
        </authorList>
    </citation>
    <scope>NUCLEOTIDE SEQUENCE</scope>
</reference>
<accession>A0A0D3IP26</accession>
<dbReference type="Proteomes" id="UP000013827">
    <property type="component" value="Unassembled WGS sequence"/>
</dbReference>
<organism evidence="3 4">
    <name type="scientific">Emiliania huxleyi (strain CCMP1516)</name>
    <dbReference type="NCBI Taxonomy" id="280463"/>
    <lineage>
        <taxon>Eukaryota</taxon>
        <taxon>Haptista</taxon>
        <taxon>Haptophyta</taxon>
        <taxon>Prymnesiophyceae</taxon>
        <taxon>Isochrysidales</taxon>
        <taxon>Noelaerhabdaceae</taxon>
        <taxon>Emiliania</taxon>
    </lineage>
</organism>
<dbReference type="PaxDb" id="2903-EOD13011"/>
<proteinExistence type="predicted"/>
<dbReference type="EnsemblProtists" id="EOD13011">
    <property type="protein sequence ID" value="EOD13011"/>
    <property type="gene ID" value="EMIHUDRAFT_445926"/>
</dbReference>
<protein>
    <recommendedName>
        <fullName evidence="5">Transmembrane protein</fullName>
    </recommendedName>
</protein>
<evidence type="ECO:0000313" key="4">
    <source>
        <dbReference type="Proteomes" id="UP000013827"/>
    </source>
</evidence>
<name>A0A0D3IP26_EMIH1</name>
<feature type="transmembrane region" description="Helical" evidence="2">
    <location>
        <begin position="182"/>
        <end position="200"/>
    </location>
</feature>
<dbReference type="RefSeq" id="XP_005777747.1">
    <property type="nucleotide sequence ID" value="XM_005777690.1"/>
</dbReference>
<dbReference type="GeneID" id="17259163"/>